<dbReference type="PROSITE" id="PS50977">
    <property type="entry name" value="HTH_TETR_2"/>
    <property type="match status" value="1"/>
</dbReference>
<reference evidence="4 5" key="1">
    <citation type="submission" date="2018-09" db="EMBL/GenBank/DDBJ databases">
        <title>Comparative genomics of Leucobacter spp.</title>
        <authorList>
            <person name="Reis A.C."/>
            <person name="Kolvenbach B.A."/>
            <person name="Corvini P.F.X."/>
            <person name="Nunes O.C."/>
        </authorList>
    </citation>
    <scope>NUCLEOTIDE SEQUENCE [LARGE SCALE GENOMIC DNA]</scope>
    <source>
        <strain evidence="4 5">TAN 31504</strain>
    </source>
</reference>
<dbReference type="Proteomes" id="UP001645859">
    <property type="component" value="Unassembled WGS sequence"/>
</dbReference>
<name>A0ABS1SIM4_9MICO</name>
<evidence type="ECO:0000256" key="1">
    <source>
        <dbReference type="ARBA" id="ARBA00023125"/>
    </source>
</evidence>
<gene>
    <name evidence="4" type="ORF">D3230_14100</name>
</gene>
<keyword evidence="1 2" id="KW-0238">DNA-binding</keyword>
<protein>
    <recommendedName>
        <fullName evidence="3">HTH tetR-type domain-containing protein</fullName>
    </recommendedName>
</protein>
<dbReference type="Gene3D" id="1.10.357.10">
    <property type="entry name" value="Tetracycline Repressor, domain 2"/>
    <property type="match status" value="1"/>
</dbReference>
<evidence type="ECO:0000259" key="3">
    <source>
        <dbReference type="PROSITE" id="PS50977"/>
    </source>
</evidence>
<dbReference type="SUPFAM" id="SSF46689">
    <property type="entry name" value="Homeodomain-like"/>
    <property type="match status" value="1"/>
</dbReference>
<dbReference type="InterPro" id="IPR001647">
    <property type="entry name" value="HTH_TetR"/>
</dbReference>
<proteinExistence type="predicted"/>
<feature type="DNA-binding region" description="H-T-H motif" evidence="2">
    <location>
        <begin position="19"/>
        <end position="38"/>
    </location>
</feature>
<evidence type="ECO:0000256" key="2">
    <source>
        <dbReference type="PROSITE-ProRule" id="PRU00335"/>
    </source>
</evidence>
<feature type="domain" description="HTH tetR-type" evidence="3">
    <location>
        <begin position="1"/>
        <end position="56"/>
    </location>
</feature>
<accession>A0ABS1SIM4</accession>
<dbReference type="RefSeq" id="WP_202345690.1">
    <property type="nucleotide sequence ID" value="NZ_BAAAPI010000005.1"/>
</dbReference>
<dbReference type="InterPro" id="IPR009057">
    <property type="entry name" value="Homeodomain-like_sf"/>
</dbReference>
<evidence type="ECO:0000313" key="4">
    <source>
        <dbReference type="EMBL" id="MBL3680412.1"/>
    </source>
</evidence>
<sequence length="196" mass="21091">MIGAAAVSILCEADAQSLTMTNVAKRLGVRSQTLYHHVRSVSDIIDAARAVLIGQIDLECLDEAVPLAEGFTAFAVRYAEVFQPLAGNIWEFFRHPITDATTIAMYERLLARALASGLSDARALTLILDVEYAIFMGVFEHASLQSILAPELLEERGATALARAIRASGSATAVGLRARLAERIEELVAHAEAASR</sequence>
<comment type="caution">
    <text evidence="4">The sequence shown here is derived from an EMBL/GenBank/DDBJ whole genome shotgun (WGS) entry which is preliminary data.</text>
</comment>
<dbReference type="EMBL" id="QYAC01000008">
    <property type="protein sequence ID" value="MBL3680412.1"/>
    <property type="molecule type" value="Genomic_DNA"/>
</dbReference>
<organism evidence="4 5">
    <name type="scientific">Leucobacter chromiireducens subsp. solipictus</name>
    <dbReference type="NCBI Taxonomy" id="398235"/>
    <lineage>
        <taxon>Bacteria</taxon>
        <taxon>Bacillati</taxon>
        <taxon>Actinomycetota</taxon>
        <taxon>Actinomycetes</taxon>
        <taxon>Micrococcales</taxon>
        <taxon>Microbacteriaceae</taxon>
        <taxon>Leucobacter</taxon>
    </lineage>
</organism>
<keyword evidence="5" id="KW-1185">Reference proteome</keyword>
<evidence type="ECO:0000313" key="5">
    <source>
        <dbReference type="Proteomes" id="UP001645859"/>
    </source>
</evidence>